<protein>
    <submittedName>
        <fullName evidence="2">Uncharacterized protein</fullName>
    </submittedName>
</protein>
<dbReference type="Proteomes" id="UP000305948">
    <property type="component" value="Unassembled WGS sequence"/>
</dbReference>
<keyword evidence="3" id="KW-1185">Reference proteome</keyword>
<evidence type="ECO:0000313" key="3">
    <source>
        <dbReference type="Proteomes" id="UP000305948"/>
    </source>
</evidence>
<feature type="compositionally biased region" description="Polar residues" evidence="1">
    <location>
        <begin position="49"/>
        <end position="66"/>
    </location>
</feature>
<feature type="region of interest" description="Disordered" evidence="1">
    <location>
        <begin position="49"/>
        <end position="84"/>
    </location>
</feature>
<sequence>MDRDGMDSRMQRLRLRSCTALVLGYHPTLHRQRRGRDLRIGACNGVVSNTGAGTSASVPNVQSDDQGGQGGEPHYLARPSLDTRRPLMIIPSMHSSRS</sequence>
<accession>A0A5C3MXW7</accession>
<dbReference type="EMBL" id="ML213515">
    <property type="protein sequence ID" value="TFK49695.1"/>
    <property type="molecule type" value="Genomic_DNA"/>
</dbReference>
<evidence type="ECO:0000256" key="1">
    <source>
        <dbReference type="SAM" id="MobiDB-lite"/>
    </source>
</evidence>
<gene>
    <name evidence="2" type="ORF">OE88DRAFT_369148</name>
</gene>
<name>A0A5C3MXW7_9AGAM</name>
<reference evidence="2 3" key="1">
    <citation type="journal article" date="2019" name="Nat. Ecol. Evol.">
        <title>Megaphylogeny resolves global patterns of mushroom evolution.</title>
        <authorList>
            <person name="Varga T."/>
            <person name="Krizsan K."/>
            <person name="Foldi C."/>
            <person name="Dima B."/>
            <person name="Sanchez-Garcia M."/>
            <person name="Sanchez-Ramirez S."/>
            <person name="Szollosi G.J."/>
            <person name="Szarkandi J.G."/>
            <person name="Papp V."/>
            <person name="Albert L."/>
            <person name="Andreopoulos W."/>
            <person name="Angelini C."/>
            <person name="Antonin V."/>
            <person name="Barry K.W."/>
            <person name="Bougher N.L."/>
            <person name="Buchanan P."/>
            <person name="Buyck B."/>
            <person name="Bense V."/>
            <person name="Catcheside P."/>
            <person name="Chovatia M."/>
            <person name="Cooper J."/>
            <person name="Damon W."/>
            <person name="Desjardin D."/>
            <person name="Finy P."/>
            <person name="Geml J."/>
            <person name="Haridas S."/>
            <person name="Hughes K."/>
            <person name="Justo A."/>
            <person name="Karasinski D."/>
            <person name="Kautmanova I."/>
            <person name="Kiss B."/>
            <person name="Kocsube S."/>
            <person name="Kotiranta H."/>
            <person name="LaButti K.M."/>
            <person name="Lechner B.E."/>
            <person name="Liimatainen K."/>
            <person name="Lipzen A."/>
            <person name="Lukacs Z."/>
            <person name="Mihaltcheva S."/>
            <person name="Morgado L.N."/>
            <person name="Niskanen T."/>
            <person name="Noordeloos M.E."/>
            <person name="Ohm R.A."/>
            <person name="Ortiz-Santana B."/>
            <person name="Ovrebo C."/>
            <person name="Racz N."/>
            <person name="Riley R."/>
            <person name="Savchenko A."/>
            <person name="Shiryaev A."/>
            <person name="Soop K."/>
            <person name="Spirin V."/>
            <person name="Szebenyi C."/>
            <person name="Tomsovsky M."/>
            <person name="Tulloss R.E."/>
            <person name="Uehling J."/>
            <person name="Grigoriev I.V."/>
            <person name="Vagvolgyi C."/>
            <person name="Papp T."/>
            <person name="Martin F.M."/>
            <person name="Miettinen O."/>
            <person name="Hibbett D.S."/>
            <person name="Nagy L.G."/>
        </authorList>
    </citation>
    <scope>NUCLEOTIDE SEQUENCE [LARGE SCALE GENOMIC DNA]</scope>
    <source>
        <strain evidence="2 3">OMC1185</strain>
    </source>
</reference>
<proteinExistence type="predicted"/>
<organism evidence="2 3">
    <name type="scientific">Heliocybe sulcata</name>
    <dbReference type="NCBI Taxonomy" id="5364"/>
    <lineage>
        <taxon>Eukaryota</taxon>
        <taxon>Fungi</taxon>
        <taxon>Dikarya</taxon>
        <taxon>Basidiomycota</taxon>
        <taxon>Agaricomycotina</taxon>
        <taxon>Agaricomycetes</taxon>
        <taxon>Gloeophyllales</taxon>
        <taxon>Gloeophyllaceae</taxon>
        <taxon>Heliocybe</taxon>
    </lineage>
</organism>
<evidence type="ECO:0000313" key="2">
    <source>
        <dbReference type="EMBL" id="TFK49695.1"/>
    </source>
</evidence>
<dbReference type="AlphaFoldDB" id="A0A5C3MXW7"/>